<dbReference type="Pfam" id="PF14833">
    <property type="entry name" value="NAD_binding_11"/>
    <property type="match status" value="1"/>
</dbReference>
<evidence type="ECO:0000313" key="11">
    <source>
        <dbReference type="EMBL" id="RSH81300.1"/>
    </source>
</evidence>
<keyword evidence="5" id="KW-0560">Oxidoreductase</keyword>
<keyword evidence="4" id="KW-0101">Branched-chain amino acid catabolism</keyword>
<evidence type="ECO:0000256" key="5">
    <source>
        <dbReference type="ARBA" id="ARBA00023002"/>
    </source>
</evidence>
<evidence type="ECO:0000259" key="10">
    <source>
        <dbReference type="Pfam" id="PF14833"/>
    </source>
</evidence>
<feature type="domain" description="3-hydroxyisobutyrate dehydrogenase-like NAD-binding" evidence="10">
    <location>
        <begin position="165"/>
        <end position="276"/>
    </location>
</feature>
<comment type="catalytic activity">
    <reaction evidence="7">
        <text>3-hydroxy-2-methylpropanoate + NAD(+) = 2-methyl-3-oxopropanoate + NADH + H(+)</text>
        <dbReference type="Rhea" id="RHEA:17681"/>
        <dbReference type="ChEBI" id="CHEBI:11805"/>
        <dbReference type="ChEBI" id="CHEBI:15378"/>
        <dbReference type="ChEBI" id="CHEBI:57540"/>
        <dbReference type="ChEBI" id="CHEBI:57700"/>
        <dbReference type="ChEBI" id="CHEBI:57945"/>
        <dbReference type="EC" id="1.1.1.31"/>
    </reaction>
</comment>
<proteinExistence type="inferred from homology"/>
<dbReference type="InterPro" id="IPR006115">
    <property type="entry name" value="6PGDH_NADP-bd"/>
</dbReference>
<name>A0A427XR47_9TREE</name>
<dbReference type="InterPro" id="IPR036291">
    <property type="entry name" value="NAD(P)-bd_dom_sf"/>
</dbReference>
<evidence type="ECO:0000313" key="12">
    <source>
        <dbReference type="Proteomes" id="UP000279236"/>
    </source>
</evidence>
<dbReference type="SUPFAM" id="SSF51735">
    <property type="entry name" value="NAD(P)-binding Rossmann-fold domains"/>
    <property type="match status" value="1"/>
</dbReference>
<dbReference type="InterPro" id="IPR008927">
    <property type="entry name" value="6-PGluconate_DH-like_C_sf"/>
</dbReference>
<comment type="similarity">
    <text evidence="2">Belongs to the HIBADH-related family. 3-hydroxyisobutyrate dehydrogenase subfamily.</text>
</comment>
<dbReference type="Pfam" id="PF03446">
    <property type="entry name" value="NAD_binding_2"/>
    <property type="match status" value="1"/>
</dbReference>
<dbReference type="GO" id="GO:0006574">
    <property type="term" value="P:L-valine catabolic process"/>
    <property type="evidence" value="ECO:0007669"/>
    <property type="project" value="TreeGrafter"/>
</dbReference>
<dbReference type="GeneID" id="39593285"/>
<dbReference type="InterPro" id="IPR029154">
    <property type="entry name" value="HIBADH-like_NADP-bd"/>
</dbReference>
<dbReference type="GO" id="GO:0050661">
    <property type="term" value="F:NADP binding"/>
    <property type="evidence" value="ECO:0007669"/>
    <property type="project" value="InterPro"/>
</dbReference>
<dbReference type="GO" id="GO:0008442">
    <property type="term" value="F:3-hydroxyisobutyrate dehydrogenase activity"/>
    <property type="evidence" value="ECO:0007669"/>
    <property type="project" value="UniProtKB-EC"/>
</dbReference>
<dbReference type="GO" id="GO:0051287">
    <property type="term" value="F:NAD binding"/>
    <property type="evidence" value="ECO:0007669"/>
    <property type="project" value="InterPro"/>
</dbReference>
<dbReference type="AlphaFoldDB" id="A0A427XR47"/>
<evidence type="ECO:0000256" key="1">
    <source>
        <dbReference type="ARBA" id="ARBA00005109"/>
    </source>
</evidence>
<evidence type="ECO:0000256" key="6">
    <source>
        <dbReference type="ARBA" id="ARBA00023027"/>
    </source>
</evidence>
<evidence type="ECO:0000259" key="9">
    <source>
        <dbReference type="Pfam" id="PF03446"/>
    </source>
</evidence>
<evidence type="ECO:0000256" key="2">
    <source>
        <dbReference type="ARBA" id="ARBA00006013"/>
    </source>
</evidence>
<evidence type="ECO:0000256" key="4">
    <source>
        <dbReference type="ARBA" id="ARBA00022456"/>
    </source>
</evidence>
<keyword evidence="6" id="KW-0520">NAD</keyword>
<dbReference type="Proteomes" id="UP000279236">
    <property type="component" value="Unassembled WGS sequence"/>
</dbReference>
<evidence type="ECO:0000256" key="3">
    <source>
        <dbReference type="ARBA" id="ARBA00012991"/>
    </source>
</evidence>
<accession>A0A427XR47</accession>
<dbReference type="EMBL" id="RSCE01000007">
    <property type="protein sequence ID" value="RSH81300.1"/>
    <property type="molecule type" value="Genomic_DNA"/>
</dbReference>
<dbReference type="OrthoDB" id="435038at2759"/>
<dbReference type="GO" id="GO:0005739">
    <property type="term" value="C:mitochondrion"/>
    <property type="evidence" value="ECO:0007669"/>
    <property type="project" value="TreeGrafter"/>
</dbReference>
<gene>
    <name evidence="11" type="ORF">EHS24_008742</name>
</gene>
<evidence type="ECO:0000256" key="8">
    <source>
        <dbReference type="PIRSR" id="PIRSR000103-1"/>
    </source>
</evidence>
<feature type="active site" evidence="8">
    <location>
        <position position="169"/>
    </location>
</feature>
<dbReference type="SUPFAM" id="SSF48179">
    <property type="entry name" value="6-phosphogluconate dehydrogenase C-terminal domain-like"/>
    <property type="match status" value="1"/>
</dbReference>
<dbReference type="EC" id="1.1.1.31" evidence="3"/>
<dbReference type="PIRSF" id="PIRSF000103">
    <property type="entry name" value="HIBADH"/>
    <property type="match status" value="1"/>
</dbReference>
<organism evidence="11 12">
    <name type="scientific">Apiotrichum porosum</name>
    <dbReference type="NCBI Taxonomy" id="105984"/>
    <lineage>
        <taxon>Eukaryota</taxon>
        <taxon>Fungi</taxon>
        <taxon>Dikarya</taxon>
        <taxon>Basidiomycota</taxon>
        <taxon>Agaricomycotina</taxon>
        <taxon>Tremellomycetes</taxon>
        <taxon>Trichosporonales</taxon>
        <taxon>Trichosporonaceae</taxon>
        <taxon>Apiotrichum</taxon>
    </lineage>
</organism>
<comment type="caution">
    <text evidence="11">The sequence shown here is derived from an EMBL/GenBank/DDBJ whole genome shotgun (WGS) entry which is preliminary data.</text>
</comment>
<dbReference type="Gene3D" id="3.40.50.720">
    <property type="entry name" value="NAD(P)-binding Rossmann-like Domain"/>
    <property type="match status" value="1"/>
</dbReference>
<comment type="pathway">
    <text evidence="1">Amino-acid degradation; L-valine degradation.</text>
</comment>
<dbReference type="PANTHER" id="PTHR22981">
    <property type="entry name" value="3-HYDROXYISOBUTYRATE DEHYDROGENASE-RELATED"/>
    <property type="match status" value="1"/>
</dbReference>
<keyword evidence="12" id="KW-1185">Reference proteome</keyword>
<dbReference type="InterPro" id="IPR015815">
    <property type="entry name" value="HIBADH-related"/>
</dbReference>
<reference evidence="11 12" key="1">
    <citation type="submission" date="2018-11" db="EMBL/GenBank/DDBJ databases">
        <title>Genome sequence of Apiotrichum porosum DSM 27194.</title>
        <authorList>
            <person name="Aliyu H."/>
            <person name="Gorte O."/>
            <person name="Ochsenreither K."/>
        </authorList>
    </citation>
    <scope>NUCLEOTIDE SEQUENCE [LARGE SCALE GENOMIC DNA]</scope>
    <source>
        <strain evidence="11 12">DSM 27194</strain>
    </source>
</reference>
<sequence>MAKNLRESLPRSSTVYIYDVATAVLDKFVAQYGSLGPVVVCASAQDVVAHSDTIISIVPEGKHVSAVFAATAGGALADPAAVKDKLFLECSTIDVATSRATAAAVETLGATFVDAPVSGGPAGAERGTLTFMMGLAESHPRVAEIRALLATMGSNLFACGGPTLGLVTKVCNNYISGTIAIATAEGFNLAMRLGLDPVTFHKVLGVSTGGSWVNSNCNPVPGVDPNAPASKDYAPGFKVQFMRKDYNLALEAAAMVDATLCLGLAGLDVYTKASADPRCVDRDSRVVYRYIGGNEDWKHDSGEDE</sequence>
<protein>
    <recommendedName>
        <fullName evidence="3">3-hydroxyisobutyrate dehydrogenase</fullName>
        <ecNumber evidence="3">1.1.1.31</ecNumber>
    </recommendedName>
</protein>
<evidence type="ECO:0000256" key="7">
    <source>
        <dbReference type="ARBA" id="ARBA00049197"/>
    </source>
</evidence>
<feature type="domain" description="6-phosphogluconate dehydrogenase NADP-binding" evidence="9">
    <location>
        <begin position="10"/>
        <end position="160"/>
    </location>
</feature>
<dbReference type="RefSeq" id="XP_028476019.1">
    <property type="nucleotide sequence ID" value="XM_028624045.1"/>
</dbReference>
<dbReference type="PANTHER" id="PTHR22981:SF81">
    <property type="entry name" value="DEHYDROGENASE, PUTATIVE-RELATED"/>
    <property type="match status" value="1"/>
</dbReference>
<dbReference type="STRING" id="105984.A0A427XR47"/>
<dbReference type="FunFam" id="1.10.1040.10:FF:000006">
    <property type="entry name" value="3-hydroxyisobutyrate dehydrogenase"/>
    <property type="match status" value="1"/>
</dbReference>
<dbReference type="InterPro" id="IPR013328">
    <property type="entry name" value="6PGD_dom2"/>
</dbReference>
<dbReference type="Gene3D" id="1.10.1040.10">
    <property type="entry name" value="N-(1-d-carboxylethyl)-l-norvaline Dehydrogenase, domain 2"/>
    <property type="match status" value="1"/>
</dbReference>